<dbReference type="AlphaFoldDB" id="H2BV92"/>
<dbReference type="OrthoDB" id="9785375at2"/>
<organism evidence="1 2">
    <name type="scientific">Gillisia limnaea (strain DSM 15749 / LMG 21470 / R-8282)</name>
    <dbReference type="NCBI Taxonomy" id="865937"/>
    <lineage>
        <taxon>Bacteria</taxon>
        <taxon>Pseudomonadati</taxon>
        <taxon>Bacteroidota</taxon>
        <taxon>Flavobacteriia</taxon>
        <taxon>Flavobacteriales</taxon>
        <taxon>Flavobacteriaceae</taxon>
        <taxon>Gillisia</taxon>
    </lineage>
</organism>
<keyword evidence="1" id="KW-0808">Transferase</keyword>
<dbReference type="STRING" id="865937.Gilli_1081"/>
<name>H2BV92_GILLR</name>
<sequence>MFNTPLLFIIFNRPEITQKVFEEIKKQKPKYLFVAADGPRENINDDFEKCTSARKIVLDGIDWDCEVKTLFRKENLGCGKGVSLAINWFFENVEQGIILEDDCLPNHSFFSFCEVLLEKYKYNEQIYAISGDNFQNGISRGNASYFFSNYVFVWGWATWRRAWEKYDFNMEELDQFKKNNSICKIDKRKKFRDYWLNIFEEVAKKNIDTWDYQWVFSIWKNNALTILPNTNLISNIGFGENATHTKGSSPFANLETVEIGVISHPDKIIVNKKADDYASDLVYNIKGSKNNILSRLINSFGRV</sequence>
<dbReference type="eggNOG" id="COG1216">
    <property type="taxonomic scope" value="Bacteria"/>
</dbReference>
<accession>H2BV92</accession>
<protein>
    <submittedName>
        <fullName evidence="1">Nucleotide-diphospho-sugar transferase domain-containing protein</fullName>
    </submittedName>
</protein>
<dbReference type="GO" id="GO:0016740">
    <property type="term" value="F:transferase activity"/>
    <property type="evidence" value="ECO:0007669"/>
    <property type="project" value="UniProtKB-KW"/>
</dbReference>
<gene>
    <name evidence="1" type="ORF">Gilli_1081</name>
</gene>
<dbReference type="RefSeq" id="WP_006988079.1">
    <property type="nucleotide sequence ID" value="NZ_JH594606.1"/>
</dbReference>
<dbReference type="SUPFAM" id="SSF53448">
    <property type="entry name" value="Nucleotide-diphospho-sugar transferases"/>
    <property type="match status" value="1"/>
</dbReference>
<reference evidence="2" key="1">
    <citation type="journal article" date="2012" name="Stand. Genomic Sci.">
        <title>Genome sequence of the Antarctic rhodopsins-containing flavobacterium Gillisia limnaea type strain (R-8282(T)).</title>
        <authorList>
            <person name="Riedel T."/>
            <person name="Held B."/>
            <person name="Nolan M."/>
            <person name="Lucas S."/>
            <person name="Lapidus A."/>
            <person name="Tice H."/>
            <person name="Del Rio T.G."/>
            <person name="Cheng J.F."/>
            <person name="Han C."/>
            <person name="Tapia R."/>
            <person name="Goodwin L.A."/>
            <person name="Pitluck S."/>
            <person name="Liolios K."/>
            <person name="Mavromatis K."/>
            <person name="Pagani I."/>
            <person name="Ivanova N."/>
            <person name="Mikhailova N."/>
            <person name="Pati A."/>
            <person name="Chen A."/>
            <person name="Palaniappan K."/>
            <person name="Land M."/>
            <person name="Rohde M."/>
            <person name="Tindall B.J."/>
            <person name="Detter J.C."/>
            <person name="Goker M."/>
            <person name="Bristow J."/>
            <person name="Eisen J.A."/>
            <person name="Markowitz V."/>
            <person name="Hugenholtz P."/>
            <person name="Kyrpides N.C."/>
            <person name="Klenk H.P."/>
            <person name="Woyke T."/>
        </authorList>
    </citation>
    <scope>NUCLEOTIDE SEQUENCE [LARGE SCALE GENOMIC DNA]</scope>
    <source>
        <strain evidence="2">DSM 15749 / LMG 21470 / R-8282</strain>
    </source>
</reference>
<evidence type="ECO:0000313" key="2">
    <source>
        <dbReference type="Proteomes" id="UP000003844"/>
    </source>
</evidence>
<dbReference type="HOGENOM" id="CLU_054735_0_0_10"/>
<dbReference type="InterPro" id="IPR029044">
    <property type="entry name" value="Nucleotide-diphossugar_trans"/>
</dbReference>
<dbReference type="Gene3D" id="3.90.550.10">
    <property type="entry name" value="Spore Coat Polysaccharide Biosynthesis Protein SpsA, Chain A"/>
    <property type="match status" value="1"/>
</dbReference>
<proteinExistence type="predicted"/>
<evidence type="ECO:0000313" key="1">
    <source>
        <dbReference type="EMBL" id="EHQ01757.1"/>
    </source>
</evidence>
<dbReference type="EMBL" id="JH594606">
    <property type="protein sequence ID" value="EHQ01757.1"/>
    <property type="molecule type" value="Genomic_DNA"/>
</dbReference>
<dbReference type="Proteomes" id="UP000003844">
    <property type="component" value="Unassembled WGS sequence"/>
</dbReference>
<keyword evidence="2" id="KW-1185">Reference proteome</keyword>